<sequence length="42" mass="4605">MNDMWCLICLQRCGSGSLVINVVVGIWTLMVVGVIVVALVWL</sequence>
<gene>
    <name evidence="2" type="ORF">LCGC14_1492800</name>
</gene>
<accession>A0A0F9M800</accession>
<dbReference type="EMBL" id="LAZR01010752">
    <property type="protein sequence ID" value="KKM65282.1"/>
    <property type="molecule type" value="Genomic_DNA"/>
</dbReference>
<keyword evidence="1" id="KW-1133">Transmembrane helix</keyword>
<comment type="caution">
    <text evidence="2">The sequence shown here is derived from an EMBL/GenBank/DDBJ whole genome shotgun (WGS) entry which is preliminary data.</text>
</comment>
<keyword evidence="1" id="KW-0472">Membrane</keyword>
<keyword evidence="1" id="KW-0812">Transmembrane</keyword>
<reference evidence="2" key="1">
    <citation type="journal article" date="2015" name="Nature">
        <title>Complex archaea that bridge the gap between prokaryotes and eukaryotes.</title>
        <authorList>
            <person name="Spang A."/>
            <person name="Saw J.H."/>
            <person name="Jorgensen S.L."/>
            <person name="Zaremba-Niedzwiedzka K."/>
            <person name="Martijn J."/>
            <person name="Lind A.E."/>
            <person name="van Eijk R."/>
            <person name="Schleper C."/>
            <person name="Guy L."/>
            <person name="Ettema T.J."/>
        </authorList>
    </citation>
    <scope>NUCLEOTIDE SEQUENCE</scope>
</reference>
<proteinExistence type="predicted"/>
<organism evidence="2">
    <name type="scientific">marine sediment metagenome</name>
    <dbReference type="NCBI Taxonomy" id="412755"/>
    <lineage>
        <taxon>unclassified sequences</taxon>
        <taxon>metagenomes</taxon>
        <taxon>ecological metagenomes</taxon>
    </lineage>
</organism>
<protein>
    <submittedName>
        <fullName evidence="2">Uncharacterized protein</fullName>
    </submittedName>
</protein>
<dbReference type="AlphaFoldDB" id="A0A0F9M800"/>
<evidence type="ECO:0000313" key="2">
    <source>
        <dbReference type="EMBL" id="KKM65282.1"/>
    </source>
</evidence>
<feature type="transmembrane region" description="Helical" evidence="1">
    <location>
        <begin position="18"/>
        <end position="41"/>
    </location>
</feature>
<name>A0A0F9M800_9ZZZZ</name>
<evidence type="ECO:0000256" key="1">
    <source>
        <dbReference type="SAM" id="Phobius"/>
    </source>
</evidence>